<dbReference type="Pfam" id="PF00684">
    <property type="entry name" value="DnaJ_CXXCXGXG"/>
    <property type="match status" value="1"/>
</dbReference>
<dbReference type="PANTHER" id="PTHR43888">
    <property type="entry name" value="DNAJ-LIKE-2, ISOFORM A-RELATED"/>
    <property type="match status" value="1"/>
</dbReference>
<keyword evidence="1 5" id="KW-0479">Metal-binding</keyword>
<feature type="domain" description="J" evidence="6">
    <location>
        <begin position="200"/>
        <end position="268"/>
    </location>
</feature>
<dbReference type="GO" id="GO:0030544">
    <property type="term" value="F:Hsp70 protein binding"/>
    <property type="evidence" value="ECO:0007669"/>
    <property type="project" value="InterPro"/>
</dbReference>
<dbReference type="PROSITE" id="PS00636">
    <property type="entry name" value="DNAJ_1"/>
    <property type="match status" value="1"/>
</dbReference>
<evidence type="ECO:0000256" key="5">
    <source>
        <dbReference type="PROSITE-ProRule" id="PRU00546"/>
    </source>
</evidence>
<dbReference type="STRING" id="1806994.A0A507BR91"/>
<dbReference type="OrthoDB" id="550424at2759"/>
<dbReference type="GO" id="GO:0006457">
    <property type="term" value="P:protein folding"/>
    <property type="evidence" value="ECO:0007669"/>
    <property type="project" value="InterPro"/>
</dbReference>
<keyword evidence="2" id="KW-0677">Repeat</keyword>
<evidence type="ECO:0000256" key="1">
    <source>
        <dbReference type="ARBA" id="ARBA00022723"/>
    </source>
</evidence>
<proteinExistence type="predicted"/>
<dbReference type="Gene3D" id="2.60.260.20">
    <property type="entry name" value="Urease metallochaperone UreE, N-terminal domain"/>
    <property type="match status" value="2"/>
</dbReference>
<name>A0A507BR91_9FUNG</name>
<feature type="domain" description="CR-type" evidence="7">
    <location>
        <begin position="305"/>
        <end position="383"/>
    </location>
</feature>
<protein>
    <recommendedName>
        <fullName evidence="10">J domain-containing protein</fullName>
    </recommendedName>
</protein>
<dbReference type="SUPFAM" id="SSF46565">
    <property type="entry name" value="Chaperone J-domain"/>
    <property type="match status" value="1"/>
</dbReference>
<dbReference type="InterPro" id="IPR044713">
    <property type="entry name" value="DNJA1/2-like"/>
</dbReference>
<dbReference type="SMART" id="SM00271">
    <property type="entry name" value="DnaJ"/>
    <property type="match status" value="1"/>
</dbReference>
<accession>A0A507BR91</accession>
<dbReference type="PRINTS" id="PR00625">
    <property type="entry name" value="JDOMAIN"/>
</dbReference>
<dbReference type="PROSITE" id="PS50076">
    <property type="entry name" value="DNAJ_2"/>
    <property type="match status" value="1"/>
</dbReference>
<dbReference type="CDD" id="cd10747">
    <property type="entry name" value="DnaJ_C"/>
    <property type="match status" value="1"/>
</dbReference>
<evidence type="ECO:0000313" key="9">
    <source>
        <dbReference type="Proteomes" id="UP000319731"/>
    </source>
</evidence>
<sequence length="511" mass="54726">MTTTTSLKGVPEEHLTFSLGFVETSGADLRGSRVKHVGDPVDDDDAATKRYVHTAIMAGSTTGANQGNYNDSGIVFYSPSGYQTNANFTYTTSSATLSVGNLVVGKSGSINAPTGSGGTFLVATPNDLDTINVNGYSGLVLNLPQPYSQLTLQLASLPNATLVISSTHNVSTILTPGAVFATNQAVTSLVAGVPHGRSMTLYEVLGVSPSASGEDIKRAYRKLALKYHPDKARDGDDKAELEAKFKEISDAYQILSDPQRRHQYDCNPTGNPIDLLTSMFANMTRAVNRDIHLEAEVTLEQLDAGKPTRLTYSRNGSCSHCSGQGGVGEIKPCEPCGGKGFAQVQGMGPLMFMIQPCNTCEGKGKHWSQKCGECDGRKFLPREEILEFTIPADTPEGHVFTFSPGGQGQVYVLFRTVAHPRFKREGVNLIVQHDLPLQTALLGGTVTIPTLRGDTRDVTVTSVVVPGDVCRIADAGLGGKGHLVVKWNIVFPRDIQPEARELFSKAFEICG</sequence>
<dbReference type="AlphaFoldDB" id="A0A507BR91"/>
<dbReference type="Gene3D" id="2.10.230.10">
    <property type="entry name" value="Heat shock protein DnaJ, cysteine-rich domain"/>
    <property type="match status" value="1"/>
</dbReference>
<dbReference type="SUPFAM" id="SSF57938">
    <property type="entry name" value="DnaJ/Hsp40 cysteine-rich domain"/>
    <property type="match status" value="1"/>
</dbReference>
<gene>
    <name evidence="8" type="ORF">SmJEL517_g06126</name>
</gene>
<dbReference type="CDD" id="cd10719">
    <property type="entry name" value="DnaJ_zf"/>
    <property type="match status" value="1"/>
</dbReference>
<dbReference type="InterPro" id="IPR002939">
    <property type="entry name" value="DnaJ_C"/>
</dbReference>
<dbReference type="SUPFAM" id="SSF49493">
    <property type="entry name" value="HSP40/DnaJ peptide-binding domain"/>
    <property type="match status" value="2"/>
</dbReference>
<reference evidence="8 9" key="1">
    <citation type="journal article" date="2019" name="Sci. Rep.">
        <title>Comparative genomics of chytrid fungi reveal insights into the obligate biotrophic and pathogenic lifestyle of Synchytrium endobioticum.</title>
        <authorList>
            <person name="van de Vossenberg B.T.L.H."/>
            <person name="Warris S."/>
            <person name="Nguyen H.D.T."/>
            <person name="van Gent-Pelzer M.P.E."/>
            <person name="Joly D.L."/>
            <person name="van de Geest H.C."/>
            <person name="Bonants P.J.M."/>
            <person name="Smith D.S."/>
            <person name="Levesque C.A."/>
            <person name="van der Lee T.A.J."/>
        </authorList>
    </citation>
    <scope>NUCLEOTIDE SEQUENCE [LARGE SCALE GENOMIC DNA]</scope>
    <source>
        <strain evidence="8 9">JEL517</strain>
    </source>
</reference>
<keyword evidence="4 5" id="KW-0862">Zinc</keyword>
<dbReference type="InterPro" id="IPR001305">
    <property type="entry name" value="HSP_DnaJ_Cys-rich_dom"/>
</dbReference>
<dbReference type="InterPro" id="IPR036410">
    <property type="entry name" value="HSP_DnaJ_Cys-rich_dom_sf"/>
</dbReference>
<dbReference type="GeneID" id="42007349"/>
<dbReference type="PROSITE" id="PS51188">
    <property type="entry name" value="ZF_CR"/>
    <property type="match status" value="1"/>
</dbReference>
<evidence type="ECO:0000256" key="4">
    <source>
        <dbReference type="ARBA" id="ARBA00022833"/>
    </source>
</evidence>
<dbReference type="Gene3D" id="1.10.287.110">
    <property type="entry name" value="DnaJ domain"/>
    <property type="match status" value="1"/>
</dbReference>
<evidence type="ECO:0000256" key="3">
    <source>
        <dbReference type="ARBA" id="ARBA00022771"/>
    </source>
</evidence>
<dbReference type="Pfam" id="PF00226">
    <property type="entry name" value="DnaJ"/>
    <property type="match status" value="1"/>
</dbReference>
<keyword evidence="9" id="KW-1185">Reference proteome</keyword>
<keyword evidence="3 5" id="KW-0863">Zinc-finger</keyword>
<evidence type="ECO:0000313" key="8">
    <source>
        <dbReference type="EMBL" id="TPX30282.1"/>
    </source>
</evidence>
<dbReference type="InterPro" id="IPR018253">
    <property type="entry name" value="DnaJ_domain_CS"/>
</dbReference>
<comment type="caution">
    <text evidence="8">The sequence shown here is derived from an EMBL/GenBank/DDBJ whole genome shotgun (WGS) entry which is preliminary data.</text>
</comment>
<dbReference type="InterPro" id="IPR036869">
    <property type="entry name" value="J_dom_sf"/>
</dbReference>
<dbReference type="Pfam" id="PF01556">
    <property type="entry name" value="DnaJ_C"/>
    <property type="match status" value="1"/>
</dbReference>
<dbReference type="CDD" id="cd06257">
    <property type="entry name" value="DnaJ"/>
    <property type="match status" value="1"/>
</dbReference>
<dbReference type="EMBL" id="QEAO01000078">
    <property type="protein sequence ID" value="TPX30282.1"/>
    <property type="molecule type" value="Genomic_DNA"/>
</dbReference>
<dbReference type="GO" id="GO:0008270">
    <property type="term" value="F:zinc ion binding"/>
    <property type="evidence" value="ECO:0007669"/>
    <property type="project" value="UniProtKB-KW"/>
</dbReference>
<evidence type="ECO:0008006" key="10">
    <source>
        <dbReference type="Google" id="ProtNLM"/>
    </source>
</evidence>
<dbReference type="InterPro" id="IPR001623">
    <property type="entry name" value="DnaJ_domain"/>
</dbReference>
<dbReference type="GO" id="GO:0051082">
    <property type="term" value="F:unfolded protein binding"/>
    <property type="evidence" value="ECO:0007669"/>
    <property type="project" value="InterPro"/>
</dbReference>
<organism evidence="8 9">
    <name type="scientific">Synchytrium microbalum</name>
    <dbReference type="NCBI Taxonomy" id="1806994"/>
    <lineage>
        <taxon>Eukaryota</taxon>
        <taxon>Fungi</taxon>
        <taxon>Fungi incertae sedis</taxon>
        <taxon>Chytridiomycota</taxon>
        <taxon>Chytridiomycota incertae sedis</taxon>
        <taxon>Chytridiomycetes</taxon>
        <taxon>Synchytriales</taxon>
        <taxon>Synchytriaceae</taxon>
        <taxon>Synchytrium</taxon>
    </lineage>
</organism>
<evidence type="ECO:0000259" key="7">
    <source>
        <dbReference type="PROSITE" id="PS51188"/>
    </source>
</evidence>
<dbReference type="Proteomes" id="UP000319731">
    <property type="component" value="Unassembled WGS sequence"/>
</dbReference>
<feature type="zinc finger region" description="CR-type" evidence="5">
    <location>
        <begin position="305"/>
        <end position="383"/>
    </location>
</feature>
<evidence type="ECO:0000256" key="2">
    <source>
        <dbReference type="ARBA" id="ARBA00022737"/>
    </source>
</evidence>
<dbReference type="InterPro" id="IPR008971">
    <property type="entry name" value="HSP40/DnaJ_pept-bd"/>
</dbReference>
<evidence type="ECO:0000259" key="6">
    <source>
        <dbReference type="PROSITE" id="PS50076"/>
    </source>
</evidence>
<dbReference type="RefSeq" id="XP_031021973.1">
    <property type="nucleotide sequence ID" value="XM_031172052.1"/>
</dbReference>